<feature type="compositionally biased region" description="Low complexity" evidence="1">
    <location>
        <begin position="228"/>
        <end position="239"/>
    </location>
</feature>
<evidence type="ECO:0000313" key="2">
    <source>
        <dbReference type="EMBL" id="KIA75429.1"/>
    </source>
</evidence>
<dbReference type="PANTHER" id="PTHR47657:SF3">
    <property type="entry name" value="ORSELLINIC ACID_F9775 BIOSYNTHESIS CLUSTER PROTEIN D-RELATED"/>
    <property type="match status" value="1"/>
</dbReference>
<keyword evidence="3" id="KW-1185">Reference proteome</keyword>
<name>A0A0C1EFI2_ASPUT</name>
<proteinExistence type="predicted"/>
<gene>
    <name evidence="2" type="ORF">HK57_00073</name>
</gene>
<protein>
    <recommendedName>
        <fullName evidence="4">C6 transcription factor</fullName>
    </recommendedName>
</protein>
<dbReference type="Proteomes" id="UP000053475">
    <property type="component" value="Unassembled WGS sequence"/>
</dbReference>
<feature type="compositionally biased region" description="Polar residues" evidence="1">
    <location>
        <begin position="10"/>
        <end position="20"/>
    </location>
</feature>
<dbReference type="EMBL" id="JOMC01000154">
    <property type="protein sequence ID" value="KIA75429.1"/>
    <property type="molecule type" value="Genomic_DNA"/>
</dbReference>
<sequence>MRSTHRGGHSSASDTTSNTPQGPPLKFISTSQSNYSTPKRKYVVRSAPTRTQGPCSAVGTKPFLFSAIDMALFNHLMSSTELGSSYPSLQTQFTRLGFSFHYLLHLLLAFSSFHASRSQEATLRLNRIVGCDVDYHAEGERHYSIAVTAVAEEVPRLGRENGLALFASAVFVFICSIARGPQTGEYLAFCSDARPGSLSLFMGVRSILETCTAKLSIDASVLYHDAPSESSPLSTETPPQVSSPRNPKVRREYATELTQLDQVMHALSPTYDNDSYHLVLERLRETYHLLYGPDQTSTDSDLWPIIFTWLYRLPDQFIPALQHRDPAALVIFAFFILLFRELDSTWFMTGWSQHIVQGIFNSLDPSHRHYIQWPIEVLRCASY</sequence>
<dbReference type="AlphaFoldDB" id="A0A0C1EFI2"/>
<accession>A0A0C1EFI2</accession>
<dbReference type="GO" id="GO:0000981">
    <property type="term" value="F:DNA-binding transcription factor activity, RNA polymerase II-specific"/>
    <property type="evidence" value="ECO:0007669"/>
    <property type="project" value="TreeGrafter"/>
</dbReference>
<organism evidence="2 3">
    <name type="scientific">Aspergillus ustus</name>
    <dbReference type="NCBI Taxonomy" id="40382"/>
    <lineage>
        <taxon>Eukaryota</taxon>
        <taxon>Fungi</taxon>
        <taxon>Dikarya</taxon>
        <taxon>Ascomycota</taxon>
        <taxon>Pezizomycotina</taxon>
        <taxon>Eurotiomycetes</taxon>
        <taxon>Eurotiomycetidae</taxon>
        <taxon>Eurotiales</taxon>
        <taxon>Aspergillaceae</taxon>
        <taxon>Aspergillus</taxon>
        <taxon>Aspergillus subgen. Nidulantes</taxon>
    </lineage>
</organism>
<evidence type="ECO:0000256" key="1">
    <source>
        <dbReference type="SAM" id="MobiDB-lite"/>
    </source>
</evidence>
<reference evidence="2 3" key="1">
    <citation type="submission" date="2014-11" db="EMBL/GenBank/DDBJ databases">
        <title>Genomics derived discovery of secondary metabolites biosynthetic gene clusters in Aspergillus ustus.</title>
        <authorList>
            <person name="Pi B."/>
            <person name="Dai F."/>
            <person name="Song X."/>
            <person name="Zhu C."/>
            <person name="Li H."/>
            <person name="Yu D."/>
        </authorList>
    </citation>
    <scope>NUCLEOTIDE SEQUENCE [LARGE SCALE GENOMIC DNA]</scope>
    <source>
        <strain evidence="2 3">3.3904</strain>
    </source>
</reference>
<comment type="caution">
    <text evidence="2">The sequence shown here is derived from an EMBL/GenBank/DDBJ whole genome shotgun (WGS) entry which is preliminary data.</text>
</comment>
<evidence type="ECO:0000313" key="3">
    <source>
        <dbReference type="Proteomes" id="UP000053475"/>
    </source>
</evidence>
<feature type="region of interest" description="Disordered" evidence="1">
    <location>
        <begin position="1"/>
        <end position="34"/>
    </location>
</feature>
<dbReference type="PANTHER" id="PTHR47657">
    <property type="entry name" value="STEROL REGULATORY ELEMENT-BINDING PROTEIN ECM22"/>
    <property type="match status" value="1"/>
</dbReference>
<evidence type="ECO:0008006" key="4">
    <source>
        <dbReference type="Google" id="ProtNLM"/>
    </source>
</evidence>
<feature type="region of interest" description="Disordered" evidence="1">
    <location>
        <begin position="228"/>
        <end position="248"/>
    </location>
</feature>
<dbReference type="InterPro" id="IPR052400">
    <property type="entry name" value="Zn2-C6_fungal_TF"/>
</dbReference>